<organism evidence="6 7">
    <name type="scientific">Skermanella stibiiresistens SB22</name>
    <dbReference type="NCBI Taxonomy" id="1385369"/>
    <lineage>
        <taxon>Bacteria</taxon>
        <taxon>Pseudomonadati</taxon>
        <taxon>Pseudomonadota</taxon>
        <taxon>Alphaproteobacteria</taxon>
        <taxon>Rhodospirillales</taxon>
        <taxon>Azospirillaceae</taxon>
        <taxon>Skermanella</taxon>
    </lineage>
</organism>
<feature type="non-terminal residue" evidence="6">
    <location>
        <position position="212"/>
    </location>
</feature>
<dbReference type="GO" id="GO:0007165">
    <property type="term" value="P:signal transduction"/>
    <property type="evidence" value="ECO:0007669"/>
    <property type="project" value="UniProtKB-KW"/>
</dbReference>
<dbReference type="SUPFAM" id="SSF58104">
    <property type="entry name" value="Methyl-accepting chemotaxis protein (MCP) signaling domain"/>
    <property type="match status" value="1"/>
</dbReference>
<dbReference type="PRINTS" id="PR00260">
    <property type="entry name" value="CHEMTRNSDUCR"/>
</dbReference>
<protein>
    <recommendedName>
        <fullName evidence="5">Methyl-accepting transducer domain-containing protein</fullName>
    </recommendedName>
</protein>
<dbReference type="PANTHER" id="PTHR32089">
    <property type="entry name" value="METHYL-ACCEPTING CHEMOTAXIS PROTEIN MCPB"/>
    <property type="match status" value="1"/>
</dbReference>
<comment type="similarity">
    <text evidence="2">Belongs to the methyl-accepting chemotaxis (MCP) protein family.</text>
</comment>
<dbReference type="Proteomes" id="UP000019486">
    <property type="component" value="Unassembled WGS sequence"/>
</dbReference>
<reference evidence="6 7" key="1">
    <citation type="submission" date="2013-08" db="EMBL/GenBank/DDBJ databases">
        <title>The genome sequence of Skermanella stibiiresistens.</title>
        <authorList>
            <person name="Zhu W."/>
            <person name="Wang G."/>
        </authorList>
    </citation>
    <scope>NUCLEOTIDE SEQUENCE [LARGE SCALE GENOMIC DNA]</scope>
    <source>
        <strain evidence="6 7">SB22</strain>
    </source>
</reference>
<dbReference type="SUPFAM" id="SSF141371">
    <property type="entry name" value="PilZ domain-like"/>
    <property type="match status" value="1"/>
</dbReference>
<gene>
    <name evidence="6" type="ORF">N825_06225</name>
</gene>
<feature type="non-terminal residue" evidence="6">
    <location>
        <position position="1"/>
    </location>
</feature>
<dbReference type="PROSITE" id="PS50111">
    <property type="entry name" value="CHEMOTAXIS_TRANSDUC_2"/>
    <property type="match status" value="1"/>
</dbReference>
<feature type="domain" description="Methyl-accepting transducer" evidence="5">
    <location>
        <begin position="1"/>
        <end position="149"/>
    </location>
</feature>
<name>W9GP57_9PROT</name>
<dbReference type="InterPro" id="IPR004090">
    <property type="entry name" value="Chemotax_Me-accpt_rcpt"/>
</dbReference>
<dbReference type="Pfam" id="PF00015">
    <property type="entry name" value="MCPsignal"/>
    <property type="match status" value="1"/>
</dbReference>
<dbReference type="GO" id="GO:0004888">
    <property type="term" value="F:transmembrane signaling receptor activity"/>
    <property type="evidence" value="ECO:0007669"/>
    <property type="project" value="InterPro"/>
</dbReference>
<dbReference type="RefSeq" id="WP_198039091.1">
    <property type="nucleotide sequence ID" value="NZ_AVFL01000112.1"/>
</dbReference>
<dbReference type="Pfam" id="PF07238">
    <property type="entry name" value="PilZ"/>
    <property type="match status" value="1"/>
</dbReference>
<dbReference type="GO" id="GO:0035438">
    <property type="term" value="F:cyclic-di-GMP binding"/>
    <property type="evidence" value="ECO:0007669"/>
    <property type="project" value="InterPro"/>
</dbReference>
<evidence type="ECO:0000313" key="6">
    <source>
        <dbReference type="EMBL" id="EWY35645.1"/>
    </source>
</evidence>
<keyword evidence="1 3" id="KW-0807">Transducer</keyword>
<proteinExistence type="inferred from homology"/>
<dbReference type="Gene3D" id="1.10.287.950">
    <property type="entry name" value="Methyl-accepting chemotaxis protein"/>
    <property type="match status" value="1"/>
</dbReference>
<sequence>IEEIIGLISDIASQTNLLALNATIEAARAGESGKGFAIVASEVKQLATQAGRATEEISLRVGTMRASARDTSDIMGSISQTFTDVNAATTAIAGAVAEQEAATREIARNAAQASMGTREVSRNITAVSHSSEATGAAASQVFSASQDLSRQAEALRTEVEEFLQAIQTAGERRSYERHAAMLDAEITVEGSTHACRTVDVSYGGAQVDIDLA</sequence>
<feature type="coiled-coil region" evidence="4">
    <location>
        <begin position="145"/>
        <end position="172"/>
    </location>
</feature>
<keyword evidence="4" id="KW-0175">Coiled coil</keyword>
<dbReference type="GO" id="GO:0016020">
    <property type="term" value="C:membrane"/>
    <property type="evidence" value="ECO:0007669"/>
    <property type="project" value="InterPro"/>
</dbReference>
<evidence type="ECO:0000256" key="2">
    <source>
        <dbReference type="ARBA" id="ARBA00029447"/>
    </source>
</evidence>
<dbReference type="InterPro" id="IPR009875">
    <property type="entry name" value="PilZ_domain"/>
</dbReference>
<evidence type="ECO:0000313" key="7">
    <source>
        <dbReference type="Proteomes" id="UP000019486"/>
    </source>
</evidence>
<dbReference type="AlphaFoldDB" id="W9GP57"/>
<dbReference type="InterPro" id="IPR004089">
    <property type="entry name" value="MCPsignal_dom"/>
</dbReference>
<evidence type="ECO:0000259" key="5">
    <source>
        <dbReference type="PROSITE" id="PS50111"/>
    </source>
</evidence>
<dbReference type="PANTHER" id="PTHR32089:SF112">
    <property type="entry name" value="LYSOZYME-LIKE PROTEIN-RELATED"/>
    <property type="match status" value="1"/>
</dbReference>
<evidence type="ECO:0000256" key="1">
    <source>
        <dbReference type="ARBA" id="ARBA00023224"/>
    </source>
</evidence>
<evidence type="ECO:0000256" key="3">
    <source>
        <dbReference type="PROSITE-ProRule" id="PRU00284"/>
    </source>
</evidence>
<dbReference type="STRING" id="1385369.N825_06225"/>
<accession>W9GP57</accession>
<evidence type="ECO:0000256" key="4">
    <source>
        <dbReference type="SAM" id="Coils"/>
    </source>
</evidence>
<dbReference type="EMBL" id="AVFL01000112">
    <property type="protein sequence ID" value="EWY35645.1"/>
    <property type="molecule type" value="Genomic_DNA"/>
</dbReference>
<dbReference type="GO" id="GO:0006935">
    <property type="term" value="P:chemotaxis"/>
    <property type="evidence" value="ECO:0007669"/>
    <property type="project" value="InterPro"/>
</dbReference>
<comment type="caution">
    <text evidence="6">The sequence shown here is derived from an EMBL/GenBank/DDBJ whole genome shotgun (WGS) entry which is preliminary data.</text>
</comment>
<dbReference type="SMART" id="SM00283">
    <property type="entry name" value="MA"/>
    <property type="match status" value="1"/>
</dbReference>
<keyword evidence="7" id="KW-1185">Reference proteome</keyword>